<gene>
    <name evidence="2" type="ORF">ACFO3I_17425</name>
</gene>
<sequence length="259" mass="28615">MKSSLLALMIAAVSTGVAANGYQNESTVNYGWGDLGNTGLDFDAWQLSHRFFLTPVDTSGATPLAESAFINKNASVFGTLGRTSVEDYDQNNWSVGGEYMSSQHNFYGALEWTHYSNTDDQTASATLGYFITNDWLAGLLVEHNRPDGEGSYTNYGIMTKKLWDLGTGDMMNLEANILDYRNSSATRYGVGADYYFGKNFSAGVGYQWISDDVFSESEDSLSMRARWFAMQNLSVQAEVAFDTLETGDDVYSVGVSYRF</sequence>
<accession>A0ABV9JRA2</accession>
<feature type="signal peptide" evidence="1">
    <location>
        <begin position="1"/>
        <end position="19"/>
    </location>
</feature>
<dbReference type="RefSeq" id="WP_377336221.1">
    <property type="nucleotide sequence ID" value="NZ_JBHSGB010000017.1"/>
</dbReference>
<name>A0ABV9JRA2_9GAMM</name>
<dbReference type="Gene3D" id="2.40.160.10">
    <property type="entry name" value="Porin"/>
    <property type="match status" value="1"/>
</dbReference>
<dbReference type="InterPro" id="IPR031593">
    <property type="entry name" value="Porin_7"/>
</dbReference>
<proteinExistence type="predicted"/>
<comment type="caution">
    <text evidence="2">The sequence shown here is derived from an EMBL/GenBank/DDBJ whole genome shotgun (WGS) entry which is preliminary data.</text>
</comment>
<feature type="chain" id="PRO_5045809945" evidence="1">
    <location>
        <begin position="20"/>
        <end position="259"/>
    </location>
</feature>
<reference evidence="3" key="1">
    <citation type="journal article" date="2019" name="Int. J. Syst. Evol. Microbiol.">
        <title>The Global Catalogue of Microorganisms (GCM) 10K type strain sequencing project: providing services to taxonomists for standard genome sequencing and annotation.</title>
        <authorList>
            <consortium name="The Broad Institute Genomics Platform"/>
            <consortium name="The Broad Institute Genome Sequencing Center for Infectious Disease"/>
            <person name="Wu L."/>
            <person name="Ma J."/>
        </authorList>
    </citation>
    <scope>NUCLEOTIDE SEQUENCE [LARGE SCALE GENOMIC DNA]</scope>
    <source>
        <strain evidence="3">DT28</strain>
    </source>
</reference>
<protein>
    <submittedName>
        <fullName evidence="2">Porin</fullName>
    </submittedName>
</protein>
<dbReference type="EMBL" id="JBHSGB010000017">
    <property type="protein sequence ID" value="MFC4656805.1"/>
    <property type="molecule type" value="Genomic_DNA"/>
</dbReference>
<organism evidence="2 3">
    <name type="scientific">Rheinheimera marina</name>
    <dbReference type="NCBI Taxonomy" id="1774958"/>
    <lineage>
        <taxon>Bacteria</taxon>
        <taxon>Pseudomonadati</taxon>
        <taxon>Pseudomonadota</taxon>
        <taxon>Gammaproteobacteria</taxon>
        <taxon>Chromatiales</taxon>
        <taxon>Chromatiaceae</taxon>
        <taxon>Rheinheimera</taxon>
    </lineage>
</organism>
<dbReference type="Pfam" id="PF16956">
    <property type="entry name" value="Porin_7"/>
    <property type="match status" value="2"/>
</dbReference>
<evidence type="ECO:0000313" key="3">
    <source>
        <dbReference type="Proteomes" id="UP001595962"/>
    </source>
</evidence>
<dbReference type="SUPFAM" id="SSF56935">
    <property type="entry name" value="Porins"/>
    <property type="match status" value="1"/>
</dbReference>
<keyword evidence="1" id="KW-0732">Signal</keyword>
<evidence type="ECO:0000256" key="1">
    <source>
        <dbReference type="SAM" id="SignalP"/>
    </source>
</evidence>
<dbReference type="InterPro" id="IPR023614">
    <property type="entry name" value="Porin_dom_sf"/>
</dbReference>
<keyword evidence="3" id="KW-1185">Reference proteome</keyword>
<dbReference type="Proteomes" id="UP001595962">
    <property type="component" value="Unassembled WGS sequence"/>
</dbReference>
<evidence type="ECO:0000313" key="2">
    <source>
        <dbReference type="EMBL" id="MFC4656805.1"/>
    </source>
</evidence>